<sequence>CREIIVTEWQALPGQNSFKLLYHSSMSWDDAQNYCRIKHWGLASVLHDESHRNIHDLLEPTGAQSSWLGLRRTDTRQWRWSDGSGTLQVGSRNCVSLHMQYSQWNSVSCETPYHFVCYSKSELQMSYN</sequence>
<accession>A0A8C6SAS6</accession>
<dbReference type="Proteomes" id="UP000694523">
    <property type="component" value="Unplaced"/>
</dbReference>
<dbReference type="SUPFAM" id="SSF56436">
    <property type="entry name" value="C-type lectin-like"/>
    <property type="match status" value="1"/>
</dbReference>
<evidence type="ECO:0000259" key="2">
    <source>
        <dbReference type="PROSITE" id="PS50041"/>
    </source>
</evidence>
<reference evidence="3" key="2">
    <citation type="submission" date="2025-09" db="UniProtKB">
        <authorList>
            <consortium name="Ensembl"/>
        </authorList>
    </citation>
    <scope>IDENTIFICATION</scope>
</reference>
<dbReference type="SMART" id="SM00034">
    <property type="entry name" value="CLECT"/>
    <property type="match status" value="1"/>
</dbReference>
<dbReference type="Pfam" id="PF00059">
    <property type="entry name" value="Lectin_C"/>
    <property type="match status" value="1"/>
</dbReference>
<feature type="domain" description="C-type lectin" evidence="2">
    <location>
        <begin position="13"/>
        <end position="118"/>
    </location>
</feature>
<dbReference type="AlphaFoldDB" id="A0A8C6SAS6"/>
<dbReference type="Gene3D" id="3.10.100.10">
    <property type="entry name" value="Mannose-Binding Protein A, subunit A"/>
    <property type="match status" value="1"/>
</dbReference>
<dbReference type="PROSITE" id="PS00615">
    <property type="entry name" value="C_TYPE_LECTIN_1"/>
    <property type="match status" value="1"/>
</dbReference>
<evidence type="ECO:0000256" key="1">
    <source>
        <dbReference type="ARBA" id="ARBA00023157"/>
    </source>
</evidence>
<organism evidence="3 4">
    <name type="scientific">Neogobius melanostomus</name>
    <name type="common">round goby</name>
    <dbReference type="NCBI Taxonomy" id="47308"/>
    <lineage>
        <taxon>Eukaryota</taxon>
        <taxon>Metazoa</taxon>
        <taxon>Chordata</taxon>
        <taxon>Craniata</taxon>
        <taxon>Vertebrata</taxon>
        <taxon>Euteleostomi</taxon>
        <taxon>Actinopterygii</taxon>
        <taxon>Neopterygii</taxon>
        <taxon>Teleostei</taxon>
        <taxon>Neoteleostei</taxon>
        <taxon>Acanthomorphata</taxon>
        <taxon>Gobiaria</taxon>
        <taxon>Gobiiformes</taxon>
        <taxon>Gobioidei</taxon>
        <taxon>Gobiidae</taxon>
        <taxon>Benthophilinae</taxon>
        <taxon>Neogobiini</taxon>
        <taxon>Neogobius</taxon>
    </lineage>
</organism>
<evidence type="ECO:0000313" key="3">
    <source>
        <dbReference type="Ensembl" id="ENSNMLP00000002442.1"/>
    </source>
</evidence>
<reference evidence="3" key="1">
    <citation type="submission" date="2025-08" db="UniProtKB">
        <authorList>
            <consortium name="Ensembl"/>
        </authorList>
    </citation>
    <scope>IDENTIFICATION</scope>
</reference>
<dbReference type="InterPro" id="IPR016187">
    <property type="entry name" value="CTDL_fold"/>
</dbReference>
<name>A0A8C6SAS6_9GOBI</name>
<dbReference type="Ensembl" id="ENSNMLT00000002805.1">
    <property type="protein sequence ID" value="ENSNMLP00000002442.1"/>
    <property type="gene ID" value="ENSNMLG00000001798.1"/>
</dbReference>
<protein>
    <recommendedName>
        <fullName evidence="2">C-type lectin domain-containing protein</fullName>
    </recommendedName>
</protein>
<dbReference type="InterPro" id="IPR001304">
    <property type="entry name" value="C-type_lectin-like"/>
</dbReference>
<keyword evidence="1" id="KW-1015">Disulfide bond</keyword>
<proteinExistence type="predicted"/>
<keyword evidence="4" id="KW-1185">Reference proteome</keyword>
<dbReference type="InterPro" id="IPR016186">
    <property type="entry name" value="C-type_lectin-like/link_sf"/>
</dbReference>
<dbReference type="PROSITE" id="PS50041">
    <property type="entry name" value="C_TYPE_LECTIN_2"/>
    <property type="match status" value="1"/>
</dbReference>
<dbReference type="PANTHER" id="PTHR45784:SF3">
    <property type="entry name" value="C-TYPE LECTIN DOMAIN FAMILY 4 MEMBER K-LIKE-RELATED"/>
    <property type="match status" value="1"/>
</dbReference>
<evidence type="ECO:0000313" key="4">
    <source>
        <dbReference type="Proteomes" id="UP000694523"/>
    </source>
</evidence>
<dbReference type="PANTHER" id="PTHR45784">
    <property type="entry name" value="C-TYPE LECTIN DOMAIN FAMILY 20 MEMBER A-RELATED"/>
    <property type="match status" value="1"/>
</dbReference>
<dbReference type="InterPro" id="IPR018378">
    <property type="entry name" value="C-type_lectin_CS"/>
</dbReference>
<dbReference type="CDD" id="cd00037">
    <property type="entry name" value="CLECT"/>
    <property type="match status" value="1"/>
</dbReference>